<accession>F9DIP8</accession>
<gene>
    <name evidence="1" type="ORF">HMPREF9144_1538</name>
</gene>
<evidence type="ECO:0000313" key="2">
    <source>
        <dbReference type="Proteomes" id="UP000004123"/>
    </source>
</evidence>
<organism evidence="1 2">
    <name type="scientific">Prevotella pallens ATCC 700821</name>
    <dbReference type="NCBI Taxonomy" id="997353"/>
    <lineage>
        <taxon>Bacteria</taxon>
        <taxon>Pseudomonadati</taxon>
        <taxon>Bacteroidota</taxon>
        <taxon>Bacteroidia</taxon>
        <taxon>Bacteroidales</taxon>
        <taxon>Prevotellaceae</taxon>
        <taxon>Prevotella</taxon>
    </lineage>
</organism>
<name>F9DIP8_9BACT</name>
<protein>
    <submittedName>
        <fullName evidence="1">Uncharacterized protein</fullName>
    </submittedName>
</protein>
<dbReference type="AlphaFoldDB" id="F9DIP8"/>
<dbReference type="STRING" id="997353.HMPREF9144_1538"/>
<evidence type="ECO:0000313" key="1">
    <source>
        <dbReference type="EMBL" id="EGQ17023.1"/>
    </source>
</evidence>
<dbReference type="EMBL" id="AFPY01000087">
    <property type="protein sequence ID" value="EGQ17023.1"/>
    <property type="molecule type" value="Genomic_DNA"/>
</dbReference>
<dbReference type="Proteomes" id="UP000004123">
    <property type="component" value="Unassembled WGS sequence"/>
</dbReference>
<reference evidence="1 2" key="1">
    <citation type="submission" date="2011-04" db="EMBL/GenBank/DDBJ databases">
        <authorList>
            <person name="Muzny D."/>
            <person name="Qin X."/>
            <person name="Deng J."/>
            <person name="Jiang H."/>
            <person name="Liu Y."/>
            <person name="Qu J."/>
            <person name="Song X.-Z."/>
            <person name="Zhang L."/>
            <person name="Thornton R."/>
            <person name="Coyle M."/>
            <person name="Francisco L."/>
            <person name="Jackson L."/>
            <person name="Javaid M."/>
            <person name="Korchina V."/>
            <person name="Kovar C."/>
            <person name="Mata R."/>
            <person name="Mathew T."/>
            <person name="Ngo R."/>
            <person name="Nguyen L."/>
            <person name="Nguyen N."/>
            <person name="Okwuonu G."/>
            <person name="Ongeri F."/>
            <person name="Pham C."/>
            <person name="Simmons D."/>
            <person name="Wilczek-Boney K."/>
            <person name="Hale W."/>
            <person name="Jakkamsetti A."/>
            <person name="Pham P."/>
            <person name="Ruth R."/>
            <person name="San Lucas F."/>
            <person name="Warren J."/>
            <person name="Zhang J."/>
            <person name="Zhao Z."/>
            <person name="Zhou C."/>
            <person name="Zhu D."/>
            <person name="Lee S."/>
            <person name="Bess C."/>
            <person name="Blankenburg K."/>
            <person name="Forbes L."/>
            <person name="Fu Q."/>
            <person name="Gubbala S."/>
            <person name="Hirani K."/>
            <person name="Jayaseelan J.C."/>
            <person name="Lara F."/>
            <person name="Munidasa M."/>
            <person name="Palculict T."/>
            <person name="Patil S."/>
            <person name="Pu L.-L."/>
            <person name="Saada N."/>
            <person name="Tang L."/>
            <person name="Weissenberger G."/>
            <person name="Zhu Y."/>
            <person name="Hemphill L."/>
            <person name="Shang Y."/>
            <person name="Youmans B."/>
            <person name="Ayvaz T."/>
            <person name="Ross M."/>
            <person name="Santibanez J."/>
            <person name="Aqrawi P."/>
            <person name="Gross S."/>
            <person name="Joshi V."/>
            <person name="Fowler G."/>
            <person name="Nazareth L."/>
            <person name="Reid J."/>
            <person name="Worley K."/>
            <person name="Petrosino J."/>
            <person name="Highlander S."/>
            <person name="Gibbs R."/>
        </authorList>
    </citation>
    <scope>NUCLEOTIDE SEQUENCE [LARGE SCALE GENOMIC DNA]</scope>
    <source>
        <strain evidence="1 2">ATCC 700821</strain>
    </source>
</reference>
<dbReference type="HOGENOM" id="CLU_2317847_0_0_10"/>
<sequence>MFIDKISLNFYYRKYTGNSIVGLHLPEKFIRYIQFLRLIFSAAKATTDATNTIIQLIDIQLFAKILYFPNKKNILFAKKVRTFSQKSTDDFAKKYGRFY</sequence>
<comment type="caution">
    <text evidence="1">The sequence shown here is derived from an EMBL/GenBank/DDBJ whole genome shotgun (WGS) entry which is preliminary data.</text>
</comment>
<proteinExistence type="predicted"/>